<dbReference type="WBParaSite" id="PTRK_0001710400.1">
    <property type="protein sequence ID" value="PTRK_0001710400.1"/>
    <property type="gene ID" value="PTRK_0001710400"/>
</dbReference>
<feature type="compositionally biased region" description="Polar residues" evidence="1">
    <location>
        <begin position="95"/>
        <end position="108"/>
    </location>
</feature>
<evidence type="ECO:0000313" key="2">
    <source>
        <dbReference type="Proteomes" id="UP000038045"/>
    </source>
</evidence>
<sequence>MRFFWGSQASNTLYAQIARQPVTHFLAILPRGAVYREICPRDHESADSQITLPHDALSHSCCANRNCCIGCPDRSEPAPPVLVFASKPPSITHQWPNHWSSATSLTSQRPDEKTDPAPLPNTASLRTYEFAGRLWLVEIAAQPARRNNRWDGLSASGKAVESNTRPRAA</sequence>
<feature type="region of interest" description="Disordered" evidence="1">
    <location>
        <begin position="149"/>
        <end position="169"/>
    </location>
</feature>
<dbReference type="AlphaFoldDB" id="A0A0N5A5T9"/>
<protein>
    <submittedName>
        <fullName evidence="3">Uncharacterized protein</fullName>
    </submittedName>
</protein>
<feature type="region of interest" description="Disordered" evidence="1">
    <location>
        <begin position="95"/>
        <end position="122"/>
    </location>
</feature>
<reference evidence="3" key="1">
    <citation type="submission" date="2017-02" db="UniProtKB">
        <authorList>
            <consortium name="WormBaseParasite"/>
        </authorList>
    </citation>
    <scope>IDENTIFICATION</scope>
</reference>
<evidence type="ECO:0000256" key="1">
    <source>
        <dbReference type="SAM" id="MobiDB-lite"/>
    </source>
</evidence>
<dbReference type="Proteomes" id="UP000038045">
    <property type="component" value="Unplaced"/>
</dbReference>
<organism evidence="2 3">
    <name type="scientific">Parastrongyloides trichosuri</name>
    <name type="common">Possum-specific nematode worm</name>
    <dbReference type="NCBI Taxonomy" id="131310"/>
    <lineage>
        <taxon>Eukaryota</taxon>
        <taxon>Metazoa</taxon>
        <taxon>Ecdysozoa</taxon>
        <taxon>Nematoda</taxon>
        <taxon>Chromadorea</taxon>
        <taxon>Rhabditida</taxon>
        <taxon>Tylenchina</taxon>
        <taxon>Panagrolaimomorpha</taxon>
        <taxon>Strongyloidoidea</taxon>
        <taxon>Strongyloididae</taxon>
        <taxon>Parastrongyloides</taxon>
    </lineage>
</organism>
<accession>A0A0N5A5T9</accession>
<proteinExistence type="predicted"/>
<evidence type="ECO:0000313" key="3">
    <source>
        <dbReference type="WBParaSite" id="PTRK_0001710400.1"/>
    </source>
</evidence>
<keyword evidence="2" id="KW-1185">Reference proteome</keyword>
<name>A0A0N5A5T9_PARTI</name>